<evidence type="ECO:0000313" key="3">
    <source>
        <dbReference type="Proteomes" id="UP000617979"/>
    </source>
</evidence>
<name>A0ABQ1H6A3_9BACL</name>
<reference evidence="3" key="1">
    <citation type="journal article" date="2019" name="Int. J. Syst. Evol. Microbiol.">
        <title>The Global Catalogue of Microorganisms (GCM) 10K type strain sequencing project: providing services to taxonomists for standard genome sequencing and annotation.</title>
        <authorList>
            <consortium name="The Broad Institute Genomics Platform"/>
            <consortium name="The Broad Institute Genome Sequencing Center for Infectious Disease"/>
            <person name="Wu L."/>
            <person name="Ma J."/>
        </authorList>
    </citation>
    <scope>NUCLEOTIDE SEQUENCE [LARGE SCALE GENOMIC DNA]</scope>
    <source>
        <strain evidence="3">CGMCC 1.12404</strain>
    </source>
</reference>
<keyword evidence="1" id="KW-0812">Transmembrane</keyword>
<comment type="caution">
    <text evidence="2">The sequence shown here is derived from an EMBL/GenBank/DDBJ whole genome shotgun (WGS) entry which is preliminary data.</text>
</comment>
<dbReference type="NCBIfam" id="TIGR02862">
    <property type="entry name" value="spore_BofA"/>
    <property type="match status" value="1"/>
</dbReference>
<feature type="transmembrane region" description="Helical" evidence="1">
    <location>
        <begin position="64"/>
        <end position="87"/>
    </location>
</feature>
<keyword evidence="1" id="KW-0472">Membrane</keyword>
<proteinExistence type="predicted"/>
<dbReference type="Pfam" id="PF07441">
    <property type="entry name" value="BofA"/>
    <property type="match status" value="1"/>
</dbReference>
<organism evidence="2 3">
    <name type="scientific">Kroppenstedtia guangzhouensis</name>
    <dbReference type="NCBI Taxonomy" id="1274356"/>
    <lineage>
        <taxon>Bacteria</taxon>
        <taxon>Bacillati</taxon>
        <taxon>Bacillota</taxon>
        <taxon>Bacilli</taxon>
        <taxon>Bacillales</taxon>
        <taxon>Thermoactinomycetaceae</taxon>
        <taxon>Kroppenstedtia</taxon>
    </lineage>
</organism>
<dbReference type="InterPro" id="IPR010001">
    <property type="entry name" value="BofA"/>
</dbReference>
<protein>
    <submittedName>
        <fullName evidence="2">Sigma-K factor-processing regulatory protein BofA</fullName>
    </submittedName>
</protein>
<sequence length="90" mass="10064">MAIEWWLLLAVAGVILFMLISRSMVKPLRWIWYSLLYSAMGALVLFLLNLAAEWMEFRIPINPVTAFITGVLGLPGLVCLVVVKLFLVAG</sequence>
<dbReference type="EMBL" id="BMEX01000035">
    <property type="protein sequence ID" value="GGA58782.1"/>
    <property type="molecule type" value="Genomic_DNA"/>
</dbReference>
<feature type="transmembrane region" description="Helical" evidence="1">
    <location>
        <begin position="32"/>
        <end position="52"/>
    </location>
</feature>
<keyword evidence="3" id="KW-1185">Reference proteome</keyword>
<dbReference type="Proteomes" id="UP000617979">
    <property type="component" value="Unassembled WGS sequence"/>
</dbReference>
<gene>
    <name evidence="2" type="primary">bofA</name>
    <name evidence="2" type="ORF">GCM10007416_34930</name>
</gene>
<keyword evidence="1" id="KW-1133">Transmembrane helix</keyword>
<evidence type="ECO:0000313" key="2">
    <source>
        <dbReference type="EMBL" id="GGA58782.1"/>
    </source>
</evidence>
<accession>A0ABQ1H6A3</accession>
<dbReference type="RefSeq" id="WP_188433778.1">
    <property type="nucleotide sequence ID" value="NZ_BMEX01000035.1"/>
</dbReference>
<evidence type="ECO:0000256" key="1">
    <source>
        <dbReference type="SAM" id="Phobius"/>
    </source>
</evidence>
<feature type="transmembrane region" description="Helical" evidence="1">
    <location>
        <begin position="6"/>
        <end position="25"/>
    </location>
</feature>